<name>A0ACC2VNR3_9TREE</name>
<accession>A0ACC2VNR3</accession>
<keyword evidence="2" id="KW-1185">Reference proteome</keyword>
<organism evidence="1 2">
    <name type="scientific">Naganishia friedmannii</name>
    <dbReference type="NCBI Taxonomy" id="89922"/>
    <lineage>
        <taxon>Eukaryota</taxon>
        <taxon>Fungi</taxon>
        <taxon>Dikarya</taxon>
        <taxon>Basidiomycota</taxon>
        <taxon>Agaricomycotina</taxon>
        <taxon>Tremellomycetes</taxon>
        <taxon>Filobasidiales</taxon>
        <taxon>Filobasidiaceae</taxon>
        <taxon>Naganishia</taxon>
    </lineage>
</organism>
<gene>
    <name evidence="1" type="ORF">QFC21_003267</name>
</gene>
<sequence>MPDWSYPRTNAQAGPSNSAVNRNRSRPNPDVTYTHWSQQHLETNPNAGFELLQGLMQMSGSHDPPPLLPRAALRSNSTEEVSSGPTLSVQSNSTRTTDYTLGTPYSIMSNSSSSAYPVSNTVPDIPLTSWMLQPDTNNTNKQQLINGSNTHQNGTIGGSRYQGSLSSHTNQSLNRYSNAMIGGSQTQGASQQSSYRLNDSYVSQQISNGFRVPFSQPSAPSLHIRRDGHLPASLNYQADYGVEEGEIVDPTQFVDPMDTTWQPKNRASEDDLWGPSRTITAKNNQGNPSGQLHAHVQPRALTNGNYDSARSRAKGKGKEISVQYHHNLSTEDAAWLGNTEGQDEYSLESGSDDEDAMARDGYMRNCEPMVKSEKRTFKSTRLLGSVPSRATSVSSETNQRNRYASRQTNIEHSPQSTTSSLRVRGSQSIVIWDGDDNDVTSSPCQPGERQRLAYVELPRWNVKNAPRKKKYIYMELPPLPLNVQKPVRKAAIAARSLVDLARAEAPIAEDEAEEGHTESEEEEEGGEGVAELVIEGDKFLTKDDGGDASKDTCHQCRESNRDAKMACGNAETTCDLKYCKDCVEERYNFRFQADSRLFICPVCQGHCNCAPCLEKSKLIEKLHLAEIMCGSREEFERILNKYKNVQRFLEAMGATKAPPVPRTIIHGIRLVSKAEDKKSLPIPQDVYLELTKPERMEVTYRSMISLAGPVTWAFPKKSAKKKNGKKRKNPNPDETFEKADVDEESESDFDERAPRKKARLTKKRPRPPVAPPPNTTMSSMPVIPFEFALDSQGAILFGDDGCPVINPVAGSQTSPPKRKQVTFSQNLDTYNGRADGEAISSLEQQPQHLSAEATCRAIEFIQHQLQQQQQQRDDPENHTDFQLDPTLQAFFAQQNDVDESVTLASAAALLPLGDATIEEQQHFANNLSEVSASVKLPQGSTLRVEAMPSDSQELVLNGEQSVSVENRRADMDPFDNSPNMDTQTFDTVVAQVQQYQNVSPDPNNALDAIFNVEAFNMATDAEERQYDSAIDDGSNGMGSERGLTLDESFAEVEEGKI</sequence>
<proteinExistence type="predicted"/>
<dbReference type="EMBL" id="JASBWT010000010">
    <property type="protein sequence ID" value="KAJ9101049.1"/>
    <property type="molecule type" value="Genomic_DNA"/>
</dbReference>
<reference evidence="1" key="1">
    <citation type="submission" date="2023-04" db="EMBL/GenBank/DDBJ databases">
        <title>Draft Genome sequencing of Naganishia species isolated from polar environments using Oxford Nanopore Technology.</title>
        <authorList>
            <person name="Leo P."/>
            <person name="Venkateswaran K."/>
        </authorList>
    </citation>
    <scope>NUCLEOTIDE SEQUENCE</scope>
    <source>
        <strain evidence="1">MNA-CCFEE 5423</strain>
    </source>
</reference>
<dbReference type="Proteomes" id="UP001227268">
    <property type="component" value="Unassembled WGS sequence"/>
</dbReference>
<evidence type="ECO:0000313" key="2">
    <source>
        <dbReference type="Proteomes" id="UP001227268"/>
    </source>
</evidence>
<comment type="caution">
    <text evidence="1">The sequence shown here is derived from an EMBL/GenBank/DDBJ whole genome shotgun (WGS) entry which is preliminary data.</text>
</comment>
<evidence type="ECO:0000313" key="1">
    <source>
        <dbReference type="EMBL" id="KAJ9101049.1"/>
    </source>
</evidence>
<protein>
    <submittedName>
        <fullName evidence="1">Uncharacterized protein</fullName>
    </submittedName>
</protein>